<dbReference type="GeneTree" id="ENSGT00390000001500"/>
<evidence type="ECO:0000256" key="1">
    <source>
        <dbReference type="SAM" id="MobiDB-lite"/>
    </source>
</evidence>
<name>H1A4L1_TAEGU</name>
<protein>
    <submittedName>
        <fullName evidence="3">COMM domain containing 10</fullName>
    </submittedName>
</protein>
<dbReference type="InterPro" id="IPR037361">
    <property type="entry name" value="COMMD10"/>
</dbReference>
<dbReference type="Pfam" id="PF21672">
    <property type="entry name" value="COMM_HN"/>
    <property type="match status" value="1"/>
</dbReference>
<reference evidence="3" key="2">
    <citation type="submission" date="2025-08" db="UniProtKB">
        <authorList>
            <consortium name="Ensembl"/>
        </authorList>
    </citation>
    <scope>IDENTIFICATION</scope>
</reference>
<feature type="compositionally biased region" description="Basic residues" evidence="1">
    <location>
        <begin position="70"/>
        <end position="79"/>
    </location>
</feature>
<feature type="compositionally biased region" description="Gly residues" evidence="1">
    <location>
        <begin position="81"/>
        <end position="97"/>
    </location>
</feature>
<dbReference type="PROSITE" id="PS51269">
    <property type="entry name" value="COMM"/>
    <property type="match status" value="1"/>
</dbReference>
<dbReference type="AlphaFoldDB" id="H1A4L1"/>
<dbReference type="HOGENOM" id="CLU_091039_0_0_1"/>
<feature type="region of interest" description="Disordered" evidence="1">
    <location>
        <begin position="43"/>
        <end position="114"/>
    </location>
</feature>
<dbReference type="CDD" id="cd04758">
    <property type="entry name" value="Commd10"/>
    <property type="match status" value="1"/>
</dbReference>
<keyword evidence="4" id="KW-1185">Reference proteome</keyword>
<dbReference type="PANTHER" id="PTHR12333">
    <property type="entry name" value="COMM DOMAIN CONTAINING PROTEIN 10"/>
    <property type="match status" value="1"/>
</dbReference>
<dbReference type="Pfam" id="PF07258">
    <property type="entry name" value="COMM_domain"/>
    <property type="match status" value="1"/>
</dbReference>
<reference evidence="3 4" key="1">
    <citation type="journal article" date="2010" name="Nature">
        <title>The genome of a songbird.</title>
        <authorList>
            <person name="Warren W.C."/>
            <person name="Clayton D.F."/>
            <person name="Ellegren H."/>
            <person name="Arnold A.P."/>
            <person name="Hillier L.W."/>
            <person name="Kunstner A."/>
            <person name="Searle S."/>
            <person name="White S."/>
            <person name="Vilella A.J."/>
            <person name="Fairley S."/>
            <person name="Heger A."/>
            <person name="Kong L."/>
            <person name="Ponting C.P."/>
            <person name="Jarvis E.D."/>
            <person name="Mello C.V."/>
            <person name="Minx P."/>
            <person name="Lovell P."/>
            <person name="Velho T.A."/>
            <person name="Ferris M."/>
            <person name="Balakrishnan C.N."/>
            <person name="Sinha S."/>
            <person name="Blatti C."/>
            <person name="London S.E."/>
            <person name="Li Y."/>
            <person name="Lin Y.C."/>
            <person name="George J."/>
            <person name="Sweedler J."/>
            <person name="Southey B."/>
            <person name="Gunaratne P."/>
            <person name="Watson M."/>
            <person name="Nam K."/>
            <person name="Backstrom N."/>
            <person name="Smeds L."/>
            <person name="Nabholz B."/>
            <person name="Itoh Y."/>
            <person name="Whitney O."/>
            <person name="Pfenning A.R."/>
            <person name="Howard J."/>
            <person name="Volker M."/>
            <person name="Skinner B.M."/>
            <person name="Griffin D.K."/>
            <person name="Ye L."/>
            <person name="McLaren W.M."/>
            <person name="Flicek P."/>
            <person name="Quesada V."/>
            <person name="Velasco G."/>
            <person name="Lopez-Otin C."/>
            <person name="Puente X.S."/>
            <person name="Olender T."/>
            <person name="Lancet D."/>
            <person name="Smit A.F."/>
            <person name="Hubley R."/>
            <person name="Konkel M.K."/>
            <person name="Walker J.A."/>
            <person name="Batzer M.A."/>
            <person name="Gu W."/>
            <person name="Pollock D.D."/>
            <person name="Chen L."/>
            <person name="Cheng Z."/>
            <person name="Eichler E.E."/>
            <person name="Stapley J."/>
            <person name="Slate J."/>
            <person name="Ekblom R."/>
            <person name="Birkhead T."/>
            <person name="Burke T."/>
            <person name="Burt D."/>
            <person name="Scharff C."/>
            <person name="Adam I."/>
            <person name="Richard H."/>
            <person name="Sultan M."/>
            <person name="Soldatov A."/>
            <person name="Lehrach H."/>
            <person name="Edwards S.V."/>
            <person name="Yang S.P."/>
            <person name="Li X."/>
            <person name="Graves T."/>
            <person name="Fulton L."/>
            <person name="Nelson J."/>
            <person name="Chinwalla A."/>
            <person name="Hou S."/>
            <person name="Mardis E.R."/>
            <person name="Wilson R.K."/>
        </authorList>
    </citation>
    <scope>NUCLEOTIDE SEQUENCE [LARGE SCALE GENOMIC DNA]</scope>
</reference>
<dbReference type="InParanoid" id="H1A4L1"/>
<dbReference type="Proteomes" id="UP000007754">
    <property type="component" value="Chromosome Z"/>
</dbReference>
<feature type="domain" description="COMM" evidence="2">
    <location>
        <begin position="239"/>
        <end position="311"/>
    </location>
</feature>
<proteinExistence type="predicted"/>
<evidence type="ECO:0000259" key="2">
    <source>
        <dbReference type="PROSITE" id="PS51269"/>
    </source>
</evidence>
<gene>
    <name evidence="3" type="primary">COMMD10</name>
</gene>
<accession>H1A4L1</accession>
<dbReference type="Ensembl" id="ENSTGUT00000018232.2">
    <property type="protein sequence ID" value="ENSTGUP00000017827.2"/>
    <property type="gene ID" value="ENSTGUG00000025033.1"/>
</dbReference>
<evidence type="ECO:0000313" key="3">
    <source>
        <dbReference type="Ensembl" id="ENSTGUP00000017827.2"/>
    </source>
</evidence>
<sequence>MVGSSPMMGWNRTIPDVFLHQFHSVTRRVCAALSESGAAALGLARPPSGAGPRHSHGGSRRAGEQQVPALRRRRSRRAGPGRAGPCGARRGGAGRSGAGTATVPGLRGARARLTPLPPSSIRRAVSLLNAVDPGRFPRLLSRLLQKLHLKAESTFSEDEEEKLQIAFSLEKQDLHLVLETISFILEQAVYHNLKPASLQQQLQSIHLDQDKAEAFASVWAAAGQDTIEKFRQRVLTPQKLETVGWQLNLQMAESMQAKLKSPQAVLELGVSNEDSKYRDKYQKLKPSPSICTFLLEHRKLAFCWLLIPIRRRREPEKGVCRI</sequence>
<dbReference type="InterPro" id="IPR017920">
    <property type="entry name" value="COMM"/>
</dbReference>
<organism evidence="3 4">
    <name type="scientific">Taeniopygia guttata</name>
    <name type="common">Zebra finch</name>
    <name type="synonym">Poephila guttata</name>
    <dbReference type="NCBI Taxonomy" id="59729"/>
    <lineage>
        <taxon>Eukaryota</taxon>
        <taxon>Metazoa</taxon>
        <taxon>Chordata</taxon>
        <taxon>Craniata</taxon>
        <taxon>Vertebrata</taxon>
        <taxon>Euteleostomi</taxon>
        <taxon>Archelosauria</taxon>
        <taxon>Archosauria</taxon>
        <taxon>Dinosauria</taxon>
        <taxon>Saurischia</taxon>
        <taxon>Theropoda</taxon>
        <taxon>Coelurosauria</taxon>
        <taxon>Aves</taxon>
        <taxon>Neognathae</taxon>
        <taxon>Neoaves</taxon>
        <taxon>Telluraves</taxon>
        <taxon>Australaves</taxon>
        <taxon>Passeriformes</taxon>
        <taxon>Passeroidea</taxon>
        <taxon>Estrildidae</taxon>
        <taxon>Estrildinae</taxon>
        <taxon>Taeniopygia</taxon>
    </lineage>
</organism>
<dbReference type="PANTHER" id="PTHR12333:SF0">
    <property type="entry name" value="COMM DOMAIN-CONTAINING PROTEIN 10"/>
    <property type="match status" value="1"/>
</dbReference>
<reference evidence="3" key="3">
    <citation type="submission" date="2025-09" db="UniProtKB">
        <authorList>
            <consortium name="Ensembl"/>
        </authorList>
    </citation>
    <scope>IDENTIFICATION</scope>
</reference>
<evidence type="ECO:0000313" key="4">
    <source>
        <dbReference type="Proteomes" id="UP000007754"/>
    </source>
</evidence>
<dbReference type="STRING" id="59729.ENSTGUP00000017827"/>